<dbReference type="Proteomes" id="UP001257914">
    <property type="component" value="Unassembled WGS sequence"/>
</dbReference>
<name>A0ABU3R218_9GAMM</name>
<reference evidence="1 2" key="1">
    <citation type="submission" date="2023-10" db="EMBL/GenBank/DDBJ databases">
        <title>Psychrosphaera aquimaarina strain SW33 isolated from seawater.</title>
        <authorList>
            <person name="Bayburt H."/>
            <person name="Kim J.M."/>
            <person name="Choi B.J."/>
            <person name="Jeon C.O."/>
        </authorList>
    </citation>
    <scope>NUCLEOTIDE SEQUENCE [LARGE SCALE GENOMIC DNA]</scope>
    <source>
        <strain evidence="1 2">KCTC 52743</strain>
    </source>
</reference>
<dbReference type="EMBL" id="JAWCUA010000010">
    <property type="protein sequence ID" value="MDU0113716.1"/>
    <property type="molecule type" value="Genomic_DNA"/>
</dbReference>
<evidence type="ECO:0000313" key="1">
    <source>
        <dbReference type="EMBL" id="MDU0113716.1"/>
    </source>
</evidence>
<dbReference type="RefSeq" id="WP_315947330.1">
    <property type="nucleotide sequence ID" value="NZ_JAWCUA010000010.1"/>
</dbReference>
<comment type="caution">
    <text evidence="1">The sequence shown here is derived from an EMBL/GenBank/DDBJ whole genome shotgun (WGS) entry which is preliminary data.</text>
</comment>
<accession>A0ABU3R218</accession>
<gene>
    <name evidence="1" type="ORF">RT723_12055</name>
</gene>
<evidence type="ECO:0000313" key="2">
    <source>
        <dbReference type="Proteomes" id="UP001257914"/>
    </source>
</evidence>
<sequence>MSINRIKQTKPKQKGSALAIAVFIIVIMAALAAGISKSISSNTDQLVFEVLGTRALFAAESANEIALAQLFPVSGGVGICTAEQSLYLNVDGLRNCAVKTYCSNKSPGASQYYQVVSTAVCKANMNNNSSDFICTNEKVCVSRTIEVEAKAL</sequence>
<organism evidence="1 2">
    <name type="scientific">Psychrosphaera aquimarina</name>
    <dbReference type="NCBI Taxonomy" id="2044854"/>
    <lineage>
        <taxon>Bacteria</taxon>
        <taxon>Pseudomonadati</taxon>
        <taxon>Pseudomonadota</taxon>
        <taxon>Gammaproteobacteria</taxon>
        <taxon>Alteromonadales</taxon>
        <taxon>Pseudoalteromonadaceae</taxon>
        <taxon>Psychrosphaera</taxon>
    </lineage>
</organism>
<proteinExistence type="predicted"/>
<protein>
    <submittedName>
        <fullName evidence="1">MSHA biogenesis protein MshP</fullName>
    </submittedName>
</protein>
<keyword evidence="2" id="KW-1185">Reference proteome</keyword>